<dbReference type="RefSeq" id="WP_019953199.1">
    <property type="nucleotide sequence ID" value="NZ_JBHLVX010000034.1"/>
</dbReference>
<evidence type="ECO:0000313" key="2">
    <source>
        <dbReference type="Proteomes" id="UP001589814"/>
    </source>
</evidence>
<reference evidence="1 2" key="1">
    <citation type="submission" date="2024-09" db="EMBL/GenBank/DDBJ databases">
        <authorList>
            <person name="Sun Q."/>
            <person name="Mori K."/>
        </authorList>
    </citation>
    <scope>NUCLEOTIDE SEQUENCE [LARGE SCALE GENOMIC DNA]</scope>
    <source>
        <strain evidence="1 2">CCM 7415</strain>
    </source>
</reference>
<keyword evidence="2" id="KW-1185">Reference proteome</keyword>
<evidence type="ECO:0000313" key="1">
    <source>
        <dbReference type="EMBL" id="MFC0268094.1"/>
    </source>
</evidence>
<accession>A0ABV6G3F3</accession>
<comment type="caution">
    <text evidence="1">The sequence shown here is derived from an EMBL/GenBank/DDBJ whole genome shotgun (WGS) entry which is preliminary data.</text>
</comment>
<sequence>MLLDRWLAAHGTSASQLTAMLSDFVPEALALGATFTVSRESGLLLAGIIALQNLPEGFNAYRELALSTRYRGSRVVLAFADGANVATDLFSTIFECAD</sequence>
<name>A0ABV6G3F3_9GAMM</name>
<gene>
    <name evidence="1" type="ORF">ACFFHW_08880</name>
</gene>
<dbReference type="Proteomes" id="UP001589814">
    <property type="component" value="Unassembled WGS sequence"/>
</dbReference>
<protein>
    <submittedName>
        <fullName evidence="1">Uncharacterized protein</fullName>
    </submittedName>
</protein>
<proteinExistence type="predicted"/>
<dbReference type="EMBL" id="JBHLVX010000034">
    <property type="protein sequence ID" value="MFC0268094.1"/>
    <property type="molecule type" value="Genomic_DNA"/>
</dbReference>
<organism evidence="1 2">
    <name type="scientific">Kushneria aurantia</name>
    <dbReference type="NCBI Taxonomy" id="504092"/>
    <lineage>
        <taxon>Bacteria</taxon>
        <taxon>Pseudomonadati</taxon>
        <taxon>Pseudomonadota</taxon>
        <taxon>Gammaproteobacteria</taxon>
        <taxon>Oceanospirillales</taxon>
        <taxon>Halomonadaceae</taxon>
        <taxon>Kushneria</taxon>
    </lineage>
</organism>